<evidence type="ECO:0000313" key="9">
    <source>
        <dbReference type="EMBL" id="MDT0595708.1"/>
    </source>
</evidence>
<dbReference type="InterPro" id="IPR005561">
    <property type="entry name" value="ANTAR"/>
</dbReference>
<evidence type="ECO:0000313" key="10">
    <source>
        <dbReference type="Proteomes" id="UP001253545"/>
    </source>
</evidence>
<dbReference type="Proteomes" id="UP001253545">
    <property type="component" value="Unassembled WGS sequence"/>
</dbReference>
<evidence type="ECO:0000256" key="3">
    <source>
        <dbReference type="ARBA" id="ARBA00023015"/>
    </source>
</evidence>
<dbReference type="PIRSF" id="PIRSF036382">
    <property type="entry name" value="RR_antiterm"/>
    <property type="match status" value="1"/>
</dbReference>
<feature type="domain" description="ANTAR" evidence="8">
    <location>
        <begin position="122"/>
        <end position="183"/>
    </location>
</feature>
<dbReference type="InterPro" id="IPR011006">
    <property type="entry name" value="CheY-like_superfamily"/>
</dbReference>
<comment type="caution">
    <text evidence="9">The sequence shown here is derived from an EMBL/GenBank/DDBJ whole genome shotgun (WGS) entry which is preliminary data.</text>
</comment>
<evidence type="ECO:0000259" key="7">
    <source>
        <dbReference type="PROSITE" id="PS50110"/>
    </source>
</evidence>
<dbReference type="Pfam" id="PF03861">
    <property type="entry name" value="ANTAR"/>
    <property type="match status" value="1"/>
</dbReference>
<dbReference type="CDD" id="cd00156">
    <property type="entry name" value="REC"/>
    <property type="match status" value="1"/>
</dbReference>
<name>A0ABU2ZSV0_9ALTE</name>
<dbReference type="SMART" id="SM01012">
    <property type="entry name" value="ANTAR"/>
    <property type="match status" value="1"/>
</dbReference>
<dbReference type="InterPro" id="IPR036388">
    <property type="entry name" value="WH-like_DNA-bd_sf"/>
</dbReference>
<keyword evidence="4" id="KW-0238">DNA-binding</keyword>
<dbReference type="Gene3D" id="3.40.50.2300">
    <property type="match status" value="1"/>
</dbReference>
<dbReference type="InterPro" id="IPR039420">
    <property type="entry name" value="WalR-like"/>
</dbReference>
<dbReference type="Pfam" id="PF00072">
    <property type="entry name" value="Response_reg"/>
    <property type="match status" value="1"/>
</dbReference>
<protein>
    <submittedName>
        <fullName evidence="9">ANTAR domain-containing protein</fullName>
    </submittedName>
</protein>
<evidence type="ECO:0000259" key="8">
    <source>
        <dbReference type="PROSITE" id="PS50921"/>
    </source>
</evidence>
<keyword evidence="2" id="KW-0902">Two-component regulatory system</keyword>
<reference evidence="9 10" key="1">
    <citation type="submission" date="2023-09" db="EMBL/GenBank/DDBJ databases">
        <authorList>
            <person name="Rey-Velasco X."/>
        </authorList>
    </citation>
    <scope>NUCLEOTIDE SEQUENCE [LARGE SCALE GENOMIC DNA]</scope>
    <source>
        <strain evidence="9 10">P117</strain>
    </source>
</reference>
<gene>
    <name evidence="9" type="ORF">RM552_12690</name>
</gene>
<dbReference type="SMART" id="SM00448">
    <property type="entry name" value="REC"/>
    <property type="match status" value="1"/>
</dbReference>
<sequence length="190" mass="21225">MNILLIDDNQNRAQAIQQALKGSQYSITHLVSAGSSLLREVDIAKPDMIVIDIESPDRDILESLHTLNQINPKPIVMFTETQDSQIIKRSIKSGVSAYVTGDADPNRVRAILDAAVARFEEFQDLKSELKSTQNQLGARKTIEKAKRMLIEKQGLDEDAAYKAMRKMAMDSGQKLEQVATNIMNMLKNLP</sequence>
<dbReference type="EMBL" id="JAVRHX010000003">
    <property type="protein sequence ID" value="MDT0595708.1"/>
    <property type="molecule type" value="Genomic_DNA"/>
</dbReference>
<feature type="modified residue" description="4-aspartylphosphate" evidence="6">
    <location>
        <position position="52"/>
    </location>
</feature>
<evidence type="ECO:0000256" key="1">
    <source>
        <dbReference type="ARBA" id="ARBA00022553"/>
    </source>
</evidence>
<dbReference type="InterPro" id="IPR008327">
    <property type="entry name" value="Sig_transdc_resp-reg_antiterm"/>
</dbReference>
<dbReference type="Gene3D" id="1.10.10.10">
    <property type="entry name" value="Winged helix-like DNA-binding domain superfamily/Winged helix DNA-binding domain"/>
    <property type="match status" value="1"/>
</dbReference>
<keyword evidence="1 6" id="KW-0597">Phosphoprotein</keyword>
<keyword evidence="5" id="KW-0804">Transcription</keyword>
<dbReference type="RefSeq" id="WP_311369223.1">
    <property type="nucleotide sequence ID" value="NZ_JAVRHX010000003.1"/>
</dbReference>
<evidence type="ECO:0000256" key="5">
    <source>
        <dbReference type="ARBA" id="ARBA00023163"/>
    </source>
</evidence>
<proteinExistence type="predicted"/>
<evidence type="ECO:0000256" key="4">
    <source>
        <dbReference type="ARBA" id="ARBA00023125"/>
    </source>
</evidence>
<organism evidence="9 10">
    <name type="scientific">Glaciecola petra</name>
    <dbReference type="NCBI Taxonomy" id="3075602"/>
    <lineage>
        <taxon>Bacteria</taxon>
        <taxon>Pseudomonadati</taxon>
        <taxon>Pseudomonadota</taxon>
        <taxon>Gammaproteobacteria</taxon>
        <taxon>Alteromonadales</taxon>
        <taxon>Alteromonadaceae</taxon>
        <taxon>Glaciecola</taxon>
    </lineage>
</organism>
<dbReference type="PANTHER" id="PTHR48111:SF1">
    <property type="entry name" value="TWO-COMPONENT RESPONSE REGULATOR ORR33"/>
    <property type="match status" value="1"/>
</dbReference>
<dbReference type="PROSITE" id="PS50921">
    <property type="entry name" value="ANTAR"/>
    <property type="match status" value="1"/>
</dbReference>
<dbReference type="PANTHER" id="PTHR48111">
    <property type="entry name" value="REGULATOR OF RPOS"/>
    <property type="match status" value="1"/>
</dbReference>
<keyword evidence="10" id="KW-1185">Reference proteome</keyword>
<keyword evidence="3" id="KW-0805">Transcription regulation</keyword>
<evidence type="ECO:0000256" key="2">
    <source>
        <dbReference type="ARBA" id="ARBA00023012"/>
    </source>
</evidence>
<accession>A0ABU2ZSV0</accession>
<dbReference type="SUPFAM" id="SSF52172">
    <property type="entry name" value="CheY-like"/>
    <property type="match status" value="1"/>
</dbReference>
<dbReference type="InterPro" id="IPR001789">
    <property type="entry name" value="Sig_transdc_resp-reg_receiver"/>
</dbReference>
<feature type="domain" description="Response regulatory" evidence="7">
    <location>
        <begin position="2"/>
        <end position="116"/>
    </location>
</feature>
<evidence type="ECO:0000256" key="6">
    <source>
        <dbReference type="PROSITE-ProRule" id="PRU00169"/>
    </source>
</evidence>
<dbReference type="PROSITE" id="PS50110">
    <property type="entry name" value="RESPONSE_REGULATORY"/>
    <property type="match status" value="1"/>
</dbReference>